<evidence type="ECO:0000259" key="4">
    <source>
        <dbReference type="PROSITE" id="PS51464"/>
    </source>
</evidence>
<feature type="domain" description="SIS" evidence="4">
    <location>
        <begin position="28"/>
        <end position="195"/>
    </location>
</feature>
<proteinExistence type="predicted"/>
<dbReference type="InterPro" id="IPR046348">
    <property type="entry name" value="SIS_dom_sf"/>
</dbReference>
<dbReference type="Gene3D" id="3.40.50.10490">
    <property type="entry name" value="Glucose-6-phosphate isomerase like protein, domain 1"/>
    <property type="match status" value="2"/>
</dbReference>
<dbReference type="InterPro" id="IPR001347">
    <property type="entry name" value="SIS_dom"/>
</dbReference>
<dbReference type="SUPFAM" id="SSF53697">
    <property type="entry name" value="SIS domain"/>
    <property type="match status" value="1"/>
</dbReference>
<dbReference type="EC" id="2.6.1.16" evidence="2"/>
<evidence type="ECO:0000313" key="6">
    <source>
        <dbReference type="Proteomes" id="UP001499843"/>
    </source>
</evidence>
<sequence length="359" mass="37666">MNPDVLVRQAERLADDLRERAGVFARRAFEVLGSAEVGAVERVWLVGDGDSYHASCAAELAFASLGGVACRPSGAFRFAAYDAPWAHWPGGGQTPGGERTPGGGRTLVVAATASGRTPAVLTALERAAADGALTLVVTGTDGSPVTEVAERVLLVDLPGLEPSPGVRTYQASLLGLTLIAMRLGGAEALHAEFGPLADAVAATHRATGVRAREEAAYLAGHASAVVLGSGPSHGTAMFAAAKLVESAGLFALGQDLEEWAHVERWAYPRDMPVYVLAPPGRSRPHAGRIAARARELGRHVVVVADDGDAEAAAYPTFPVAGRVREELSPFLYHLFGVHLAARVTERLGRHPFQRDEART</sequence>
<evidence type="ECO:0000313" key="5">
    <source>
        <dbReference type="EMBL" id="GAA2206584.1"/>
    </source>
</evidence>
<dbReference type="RefSeq" id="WP_344472934.1">
    <property type="nucleotide sequence ID" value="NZ_BAAAQX010000004.1"/>
</dbReference>
<dbReference type="EMBL" id="BAAAQX010000004">
    <property type="protein sequence ID" value="GAA2206584.1"/>
    <property type="molecule type" value="Genomic_DNA"/>
</dbReference>
<evidence type="ECO:0000256" key="2">
    <source>
        <dbReference type="ARBA" id="ARBA00012916"/>
    </source>
</evidence>
<evidence type="ECO:0000256" key="3">
    <source>
        <dbReference type="ARBA" id="ARBA00016090"/>
    </source>
</evidence>
<protein>
    <recommendedName>
        <fullName evidence="3">Glutamine--fructose-6-phosphate aminotransferase [isomerizing]</fullName>
        <ecNumber evidence="2">2.6.1.16</ecNumber>
    </recommendedName>
</protein>
<feature type="domain" description="SIS" evidence="4">
    <location>
        <begin position="213"/>
        <end position="349"/>
    </location>
</feature>
<gene>
    <name evidence="5" type="ORF">GCM10009850_020420</name>
</gene>
<name>A0ABN3CBL8_9ACTN</name>
<dbReference type="PANTHER" id="PTHR10937">
    <property type="entry name" value="GLUCOSAMINE--FRUCTOSE-6-PHOSPHATE AMINOTRANSFERASE, ISOMERIZING"/>
    <property type="match status" value="1"/>
</dbReference>
<comment type="catalytic activity">
    <reaction evidence="1">
        <text>D-fructose 6-phosphate + L-glutamine = D-glucosamine 6-phosphate + L-glutamate</text>
        <dbReference type="Rhea" id="RHEA:13237"/>
        <dbReference type="ChEBI" id="CHEBI:29985"/>
        <dbReference type="ChEBI" id="CHEBI:58359"/>
        <dbReference type="ChEBI" id="CHEBI:58725"/>
        <dbReference type="ChEBI" id="CHEBI:61527"/>
        <dbReference type="EC" id="2.6.1.16"/>
    </reaction>
</comment>
<dbReference type="PANTHER" id="PTHR10937:SF0">
    <property type="entry name" value="GLUTAMINE--FRUCTOSE-6-PHOSPHATE TRANSAMINASE (ISOMERIZING)"/>
    <property type="match status" value="1"/>
</dbReference>
<dbReference type="PROSITE" id="PS51464">
    <property type="entry name" value="SIS"/>
    <property type="match status" value="2"/>
</dbReference>
<keyword evidence="6" id="KW-1185">Reference proteome</keyword>
<comment type="caution">
    <text evidence="5">The sequence shown here is derived from an EMBL/GenBank/DDBJ whole genome shotgun (WGS) entry which is preliminary data.</text>
</comment>
<dbReference type="Proteomes" id="UP001499843">
    <property type="component" value="Unassembled WGS sequence"/>
</dbReference>
<accession>A0ABN3CBL8</accession>
<evidence type="ECO:0000256" key="1">
    <source>
        <dbReference type="ARBA" id="ARBA00001031"/>
    </source>
</evidence>
<organism evidence="5 6">
    <name type="scientific">Nonomuraea monospora</name>
    <dbReference type="NCBI Taxonomy" id="568818"/>
    <lineage>
        <taxon>Bacteria</taxon>
        <taxon>Bacillati</taxon>
        <taxon>Actinomycetota</taxon>
        <taxon>Actinomycetes</taxon>
        <taxon>Streptosporangiales</taxon>
        <taxon>Streptosporangiaceae</taxon>
        <taxon>Nonomuraea</taxon>
    </lineage>
</organism>
<reference evidence="5 6" key="1">
    <citation type="journal article" date="2019" name="Int. J. Syst. Evol. Microbiol.">
        <title>The Global Catalogue of Microorganisms (GCM) 10K type strain sequencing project: providing services to taxonomists for standard genome sequencing and annotation.</title>
        <authorList>
            <consortium name="The Broad Institute Genomics Platform"/>
            <consortium name="The Broad Institute Genome Sequencing Center for Infectious Disease"/>
            <person name="Wu L."/>
            <person name="Ma J."/>
        </authorList>
    </citation>
    <scope>NUCLEOTIDE SEQUENCE [LARGE SCALE GENOMIC DNA]</scope>
    <source>
        <strain evidence="5 6">JCM 16114</strain>
    </source>
</reference>